<accession>A0ABU6RLM0</accession>
<reference evidence="7 8" key="1">
    <citation type="journal article" date="2023" name="Plants (Basel)">
        <title>Bridging the Gap: Combining Genomics and Transcriptomics Approaches to Understand Stylosanthes scabra, an Orphan Legume from the Brazilian Caatinga.</title>
        <authorList>
            <person name="Ferreira-Neto J.R.C."/>
            <person name="da Silva M.D."/>
            <person name="Binneck E."/>
            <person name="de Melo N.F."/>
            <person name="da Silva R.H."/>
            <person name="de Melo A.L.T.M."/>
            <person name="Pandolfi V."/>
            <person name="Bustamante F.O."/>
            <person name="Brasileiro-Vidal A.C."/>
            <person name="Benko-Iseppon A.M."/>
        </authorList>
    </citation>
    <scope>NUCLEOTIDE SEQUENCE [LARGE SCALE GENOMIC DNA]</scope>
    <source>
        <tissue evidence="7">Leaves</tissue>
    </source>
</reference>
<evidence type="ECO:0000256" key="3">
    <source>
        <dbReference type="ARBA" id="ARBA00022833"/>
    </source>
</evidence>
<protein>
    <recommendedName>
        <fullName evidence="6">GRF-type domain-containing protein</fullName>
    </recommendedName>
</protein>
<feature type="transmembrane region" description="Helical" evidence="5">
    <location>
        <begin position="94"/>
        <end position="115"/>
    </location>
</feature>
<sequence>MSSQSSWSCRSRTTTERKGLVCGHGIPPVLRVAGTKENQGRRFWGCPHYDVKKECDFFVWADQIQEGGGEEEITRLRRKVQSLKMKVKAAESKMKVAVVVGLIGWVWLLCAWVHYSAKMSPSLLRYGVVSRDLGGL</sequence>
<keyword evidence="5" id="KW-0812">Transmembrane</keyword>
<dbReference type="InterPro" id="IPR010666">
    <property type="entry name" value="Znf_GRF"/>
</dbReference>
<evidence type="ECO:0000313" key="8">
    <source>
        <dbReference type="Proteomes" id="UP001341840"/>
    </source>
</evidence>
<keyword evidence="2 4" id="KW-0863">Zinc-finger</keyword>
<gene>
    <name evidence="7" type="ORF">PIB30_062049</name>
</gene>
<evidence type="ECO:0000256" key="4">
    <source>
        <dbReference type="PROSITE-ProRule" id="PRU01343"/>
    </source>
</evidence>
<dbReference type="EMBL" id="JASCZI010030779">
    <property type="protein sequence ID" value="MED6124769.1"/>
    <property type="molecule type" value="Genomic_DNA"/>
</dbReference>
<organism evidence="7 8">
    <name type="scientific">Stylosanthes scabra</name>
    <dbReference type="NCBI Taxonomy" id="79078"/>
    <lineage>
        <taxon>Eukaryota</taxon>
        <taxon>Viridiplantae</taxon>
        <taxon>Streptophyta</taxon>
        <taxon>Embryophyta</taxon>
        <taxon>Tracheophyta</taxon>
        <taxon>Spermatophyta</taxon>
        <taxon>Magnoliopsida</taxon>
        <taxon>eudicotyledons</taxon>
        <taxon>Gunneridae</taxon>
        <taxon>Pentapetalae</taxon>
        <taxon>rosids</taxon>
        <taxon>fabids</taxon>
        <taxon>Fabales</taxon>
        <taxon>Fabaceae</taxon>
        <taxon>Papilionoideae</taxon>
        <taxon>50 kb inversion clade</taxon>
        <taxon>dalbergioids sensu lato</taxon>
        <taxon>Dalbergieae</taxon>
        <taxon>Pterocarpus clade</taxon>
        <taxon>Stylosanthes</taxon>
    </lineage>
</organism>
<keyword evidence="8" id="KW-1185">Reference proteome</keyword>
<keyword evidence="1" id="KW-0479">Metal-binding</keyword>
<dbReference type="Pfam" id="PF06839">
    <property type="entry name" value="Zn_ribbon_GRF"/>
    <property type="match status" value="1"/>
</dbReference>
<feature type="domain" description="GRF-type" evidence="6">
    <location>
        <begin position="22"/>
        <end position="64"/>
    </location>
</feature>
<evidence type="ECO:0000256" key="5">
    <source>
        <dbReference type="SAM" id="Phobius"/>
    </source>
</evidence>
<proteinExistence type="predicted"/>
<dbReference type="PROSITE" id="PS51999">
    <property type="entry name" value="ZF_GRF"/>
    <property type="match status" value="1"/>
</dbReference>
<evidence type="ECO:0000256" key="1">
    <source>
        <dbReference type="ARBA" id="ARBA00022723"/>
    </source>
</evidence>
<name>A0ABU6RLM0_9FABA</name>
<dbReference type="PANTHER" id="PTHR33248">
    <property type="entry name" value="ZINC ION-BINDING PROTEIN"/>
    <property type="match status" value="1"/>
</dbReference>
<keyword evidence="5" id="KW-0472">Membrane</keyword>
<keyword evidence="3" id="KW-0862">Zinc</keyword>
<comment type="caution">
    <text evidence="7">The sequence shown here is derived from an EMBL/GenBank/DDBJ whole genome shotgun (WGS) entry which is preliminary data.</text>
</comment>
<evidence type="ECO:0000256" key="2">
    <source>
        <dbReference type="ARBA" id="ARBA00022771"/>
    </source>
</evidence>
<evidence type="ECO:0000259" key="6">
    <source>
        <dbReference type="PROSITE" id="PS51999"/>
    </source>
</evidence>
<evidence type="ECO:0000313" key="7">
    <source>
        <dbReference type="EMBL" id="MED6124769.1"/>
    </source>
</evidence>
<keyword evidence="5" id="KW-1133">Transmembrane helix</keyword>
<dbReference type="Proteomes" id="UP001341840">
    <property type="component" value="Unassembled WGS sequence"/>
</dbReference>